<dbReference type="PANTHER" id="PTHR46796:SF13">
    <property type="entry name" value="HTH-TYPE TRANSCRIPTIONAL ACTIVATOR RHAS"/>
    <property type="match status" value="1"/>
</dbReference>
<evidence type="ECO:0000313" key="8">
    <source>
        <dbReference type="Proteomes" id="UP001064971"/>
    </source>
</evidence>
<dbReference type="Proteomes" id="UP001064971">
    <property type="component" value="Plasmid pDAETH-1"/>
</dbReference>
<evidence type="ECO:0000256" key="2">
    <source>
        <dbReference type="ARBA" id="ARBA00023015"/>
    </source>
</evidence>
<dbReference type="SMART" id="SM00342">
    <property type="entry name" value="HTH_ARAC"/>
    <property type="match status" value="1"/>
</dbReference>
<reference evidence="7" key="1">
    <citation type="submission" date="2022-07" db="EMBL/GenBank/DDBJ databases">
        <title>Complete Genome Sequence of the Radioresistant Bacterium Deinococcus aetherius ST0316, Isolated from the Air Dust collected in Lower Stratosphere above Japan.</title>
        <authorList>
            <person name="Satoh K."/>
            <person name="Hagiwara K."/>
            <person name="Katsumata K."/>
            <person name="Kubo A."/>
            <person name="Yokobori S."/>
            <person name="Yamagishi A."/>
            <person name="Oono Y."/>
            <person name="Narumi I."/>
        </authorList>
    </citation>
    <scope>NUCLEOTIDE SEQUENCE</scope>
    <source>
        <strain evidence="7">ST0316</strain>
        <plasmid evidence="7">pDAETH-1</plasmid>
    </source>
</reference>
<dbReference type="Pfam" id="PF02311">
    <property type="entry name" value="AraC_binding"/>
    <property type="match status" value="1"/>
</dbReference>
<dbReference type="InterPro" id="IPR003313">
    <property type="entry name" value="AraC-bd"/>
</dbReference>
<keyword evidence="4" id="KW-0010">Activator</keyword>
<keyword evidence="2" id="KW-0805">Transcription regulation</keyword>
<evidence type="ECO:0000313" key="7">
    <source>
        <dbReference type="EMBL" id="BDP43912.1"/>
    </source>
</evidence>
<evidence type="ECO:0000256" key="5">
    <source>
        <dbReference type="ARBA" id="ARBA00023163"/>
    </source>
</evidence>
<keyword evidence="7" id="KW-0614">Plasmid</keyword>
<evidence type="ECO:0000256" key="3">
    <source>
        <dbReference type="ARBA" id="ARBA00023125"/>
    </source>
</evidence>
<dbReference type="EMBL" id="AP026561">
    <property type="protein sequence ID" value="BDP43912.1"/>
    <property type="molecule type" value="Genomic_DNA"/>
</dbReference>
<protein>
    <submittedName>
        <fullName evidence="7">AraC family transcriptional regulator</fullName>
    </submittedName>
</protein>
<dbReference type="InterPro" id="IPR018062">
    <property type="entry name" value="HTH_AraC-typ_CS"/>
</dbReference>
<name>A0ABN6RQJ2_9DEIO</name>
<proteinExistence type="predicted"/>
<geneLocation type="plasmid" evidence="7 8">
    <name>pDAETH-1</name>
</geneLocation>
<dbReference type="InterPro" id="IPR018060">
    <property type="entry name" value="HTH_AraC"/>
</dbReference>
<evidence type="ECO:0000256" key="1">
    <source>
        <dbReference type="ARBA" id="ARBA00022490"/>
    </source>
</evidence>
<sequence length="288" mass="31402">MGETPADLRDTQVLGDRTREHVVPATGCLPLALHHMVAAGVSEAGPGFQWVRRQPDISVLLACVAGHGQVRVGEQWVVCAPGSAYLAPRGALHAYHTSGDERWTLAWVIYQEGPQQAPLVDVPAPTLVPLAAEPLHASILGLYGEFIGSAEPAFLRHWADLVHLHVERAVRRRREGRLARVWEAVDGDLARAWTVRDLAELAHVSSEQLRLLCHRHLGRSPLRQVTQLRMQRATHLLRATGWSVEAVALAVGYDNAFAFSTAFRRWAGVPPSGFRAGSAGNRAEAGPP</sequence>
<gene>
    <name evidence="7" type="ORF">DAETH_38810</name>
</gene>
<accession>A0ABN6RQJ2</accession>
<organism evidence="7 8">
    <name type="scientific">Deinococcus aetherius</name>
    <dbReference type="NCBI Taxonomy" id="200252"/>
    <lineage>
        <taxon>Bacteria</taxon>
        <taxon>Thermotogati</taxon>
        <taxon>Deinococcota</taxon>
        <taxon>Deinococci</taxon>
        <taxon>Deinococcales</taxon>
        <taxon>Deinococcaceae</taxon>
        <taxon>Deinococcus</taxon>
    </lineage>
</organism>
<dbReference type="PROSITE" id="PS00041">
    <property type="entry name" value="HTH_ARAC_FAMILY_1"/>
    <property type="match status" value="1"/>
</dbReference>
<dbReference type="SUPFAM" id="SSF46689">
    <property type="entry name" value="Homeodomain-like"/>
    <property type="match status" value="1"/>
</dbReference>
<keyword evidence="8" id="KW-1185">Reference proteome</keyword>
<feature type="domain" description="HTH araC/xylS-type" evidence="6">
    <location>
        <begin position="179"/>
        <end position="277"/>
    </location>
</feature>
<keyword evidence="5" id="KW-0804">Transcription</keyword>
<dbReference type="Gene3D" id="2.60.120.280">
    <property type="entry name" value="Regulatory protein AraC"/>
    <property type="match status" value="1"/>
</dbReference>
<dbReference type="SUPFAM" id="SSF51215">
    <property type="entry name" value="Regulatory protein AraC"/>
    <property type="match status" value="1"/>
</dbReference>
<evidence type="ECO:0000259" key="6">
    <source>
        <dbReference type="PROSITE" id="PS01124"/>
    </source>
</evidence>
<dbReference type="InterPro" id="IPR037923">
    <property type="entry name" value="HTH-like"/>
</dbReference>
<dbReference type="InterPro" id="IPR009057">
    <property type="entry name" value="Homeodomain-like_sf"/>
</dbReference>
<keyword evidence="1" id="KW-0963">Cytoplasm</keyword>
<dbReference type="Gene3D" id="1.10.10.60">
    <property type="entry name" value="Homeodomain-like"/>
    <property type="match status" value="1"/>
</dbReference>
<dbReference type="PANTHER" id="PTHR46796">
    <property type="entry name" value="HTH-TYPE TRANSCRIPTIONAL ACTIVATOR RHAS-RELATED"/>
    <property type="match status" value="1"/>
</dbReference>
<evidence type="ECO:0000256" key="4">
    <source>
        <dbReference type="ARBA" id="ARBA00023159"/>
    </source>
</evidence>
<dbReference type="Pfam" id="PF12833">
    <property type="entry name" value="HTH_18"/>
    <property type="match status" value="1"/>
</dbReference>
<dbReference type="PROSITE" id="PS01124">
    <property type="entry name" value="HTH_ARAC_FAMILY_2"/>
    <property type="match status" value="1"/>
</dbReference>
<dbReference type="InterPro" id="IPR050204">
    <property type="entry name" value="AraC_XylS_family_regulators"/>
</dbReference>
<dbReference type="RefSeq" id="WP_264777746.1">
    <property type="nucleotide sequence ID" value="NZ_AP026561.1"/>
</dbReference>
<keyword evidence="3" id="KW-0238">DNA-binding</keyword>